<feature type="domain" description="HTH LytTR-type" evidence="2">
    <location>
        <begin position="185"/>
        <end position="286"/>
    </location>
</feature>
<keyword evidence="1" id="KW-1133">Transmembrane helix</keyword>
<organism evidence="3 4">
    <name type="scientific">Chryseobacterium formosense</name>
    <dbReference type="NCBI Taxonomy" id="236814"/>
    <lineage>
        <taxon>Bacteria</taxon>
        <taxon>Pseudomonadati</taxon>
        <taxon>Bacteroidota</taxon>
        <taxon>Flavobacteriia</taxon>
        <taxon>Flavobacteriales</taxon>
        <taxon>Weeksellaceae</taxon>
        <taxon>Chryseobacterium group</taxon>
        <taxon>Chryseobacterium</taxon>
    </lineage>
</organism>
<evidence type="ECO:0000259" key="2">
    <source>
        <dbReference type="SMART" id="SM00850"/>
    </source>
</evidence>
<accession>A0A085YZB8</accession>
<dbReference type="RefSeq" id="WP_074958765.1">
    <property type="nucleotide sequence ID" value="NZ_FPAP01000003.1"/>
</dbReference>
<proteinExistence type="predicted"/>
<name>A0A085YZB8_9FLAO</name>
<reference evidence="3 4" key="1">
    <citation type="submission" date="2014-07" db="EMBL/GenBank/DDBJ databases">
        <title>Genome of Chryseobacterium formosense LMG 24722.</title>
        <authorList>
            <person name="Pipes S.E."/>
            <person name="Stropko S.J."/>
            <person name="Newman J.D."/>
        </authorList>
    </citation>
    <scope>NUCLEOTIDE SEQUENCE [LARGE SCALE GENOMIC DNA]</scope>
    <source>
        <strain evidence="3 4">LMG 24722</strain>
    </source>
</reference>
<dbReference type="STRING" id="236814.IX39_19840"/>
<feature type="transmembrane region" description="Helical" evidence="1">
    <location>
        <begin position="115"/>
        <end position="135"/>
    </location>
</feature>
<evidence type="ECO:0000256" key="1">
    <source>
        <dbReference type="SAM" id="Phobius"/>
    </source>
</evidence>
<evidence type="ECO:0000313" key="3">
    <source>
        <dbReference type="EMBL" id="KFE97531.1"/>
    </source>
</evidence>
<feature type="transmembrane region" description="Helical" evidence="1">
    <location>
        <begin position="83"/>
        <end position="103"/>
    </location>
</feature>
<dbReference type="InterPro" id="IPR007492">
    <property type="entry name" value="LytTR_DNA-bd_dom"/>
</dbReference>
<feature type="transmembrane region" description="Helical" evidence="1">
    <location>
        <begin position="51"/>
        <end position="71"/>
    </location>
</feature>
<dbReference type="eggNOG" id="COG3279">
    <property type="taxonomic scope" value="Bacteria"/>
</dbReference>
<sequence>MAMVLNTLFPNNETHKEVIISSILVGFSVYLLLIIYQPYGTSEFQNDHKYLLLLPYFIFFAICFGSVSAYFRNSRKYTVLTEVCKNILILLASSVFCYFYNSLLLSRVHLSFENYLYMLAYTSALGIPVMIAFTLGRYIYFNHKANVNNITEISQKVNHDLTDRSDDRILNGDPKSLTITSDYANFSFQLTEENFIYAEAADNYCIIYFYKESNFVKEMIRISLNKLLDQVQTDNIRQIHRSCIVNLKRVNKFKGNASGYKISIKDIDKELTISRNYIPSIVPVLKDIAARP</sequence>
<gene>
    <name evidence="3" type="ORF">IX39_19840</name>
</gene>
<dbReference type="Pfam" id="PF04397">
    <property type="entry name" value="LytTR"/>
    <property type="match status" value="1"/>
</dbReference>
<dbReference type="GO" id="GO:0003677">
    <property type="term" value="F:DNA binding"/>
    <property type="evidence" value="ECO:0007669"/>
    <property type="project" value="InterPro"/>
</dbReference>
<keyword evidence="4" id="KW-1185">Reference proteome</keyword>
<keyword evidence="1" id="KW-0812">Transmembrane</keyword>
<dbReference type="Proteomes" id="UP000028713">
    <property type="component" value="Unassembled WGS sequence"/>
</dbReference>
<dbReference type="SMART" id="SM00850">
    <property type="entry name" value="LytTR"/>
    <property type="match status" value="1"/>
</dbReference>
<keyword evidence="1" id="KW-0472">Membrane</keyword>
<dbReference type="Gene3D" id="2.40.50.1020">
    <property type="entry name" value="LytTr DNA-binding domain"/>
    <property type="match status" value="1"/>
</dbReference>
<dbReference type="EMBL" id="JPRP01000005">
    <property type="protein sequence ID" value="KFE97531.1"/>
    <property type="molecule type" value="Genomic_DNA"/>
</dbReference>
<protein>
    <recommendedName>
        <fullName evidence="2">HTH LytTR-type domain-containing protein</fullName>
    </recommendedName>
</protein>
<evidence type="ECO:0000313" key="4">
    <source>
        <dbReference type="Proteomes" id="UP000028713"/>
    </source>
</evidence>
<comment type="caution">
    <text evidence="3">The sequence shown here is derived from an EMBL/GenBank/DDBJ whole genome shotgun (WGS) entry which is preliminary data.</text>
</comment>
<feature type="transmembrane region" description="Helical" evidence="1">
    <location>
        <begin position="18"/>
        <end position="39"/>
    </location>
</feature>
<dbReference type="AlphaFoldDB" id="A0A085YZB8"/>